<reference evidence="2" key="1">
    <citation type="submission" date="2015-10" db="EMBL/GenBank/DDBJ databases">
        <title>Genome of Paenibacillus bovis sp. nov.</title>
        <authorList>
            <person name="Wu Z."/>
            <person name="Gao C."/>
            <person name="Liu Z."/>
            <person name="Zheng H."/>
        </authorList>
    </citation>
    <scope>NUCLEOTIDE SEQUENCE [LARGE SCALE GENOMIC DNA]</scope>
    <source>
        <strain evidence="2">BD3526</strain>
    </source>
</reference>
<evidence type="ECO:0000313" key="1">
    <source>
        <dbReference type="EMBL" id="ANF95289.1"/>
    </source>
</evidence>
<organism evidence="1 2">
    <name type="scientific">Paenibacillus bovis</name>
    <dbReference type="NCBI Taxonomy" id="1616788"/>
    <lineage>
        <taxon>Bacteria</taxon>
        <taxon>Bacillati</taxon>
        <taxon>Bacillota</taxon>
        <taxon>Bacilli</taxon>
        <taxon>Bacillales</taxon>
        <taxon>Paenibacillaceae</taxon>
        <taxon>Paenibacillus</taxon>
    </lineage>
</organism>
<protein>
    <recommendedName>
        <fullName evidence="3">Integron gene cassette protein</fullName>
    </recommendedName>
</protein>
<dbReference type="RefSeq" id="WP_060532077.1">
    <property type="nucleotide sequence ID" value="NZ_CP013023.1"/>
</dbReference>
<name>A0A172ZCN9_9BACL</name>
<evidence type="ECO:0008006" key="3">
    <source>
        <dbReference type="Google" id="ProtNLM"/>
    </source>
</evidence>
<dbReference type="EMBL" id="CP013023">
    <property type="protein sequence ID" value="ANF95289.1"/>
    <property type="molecule type" value="Genomic_DNA"/>
</dbReference>
<proteinExistence type="predicted"/>
<keyword evidence="2" id="KW-1185">Reference proteome</keyword>
<accession>A0A172ZCN9</accession>
<reference evidence="1 2" key="2">
    <citation type="journal article" date="2016" name="Int. J. Syst. Evol. Microbiol.">
        <title>Paenibacillus bovis sp. nov., isolated from raw yak (Bos grunniens) milk.</title>
        <authorList>
            <person name="Gao C."/>
            <person name="Han J."/>
            <person name="Liu Z."/>
            <person name="Xu X."/>
            <person name="Hang F."/>
            <person name="Wu Z."/>
        </authorList>
    </citation>
    <scope>NUCLEOTIDE SEQUENCE [LARGE SCALE GENOMIC DNA]</scope>
    <source>
        <strain evidence="1 2">BD3526</strain>
    </source>
</reference>
<dbReference type="Pfam" id="PF22266">
    <property type="entry name" value="DUF6953"/>
    <property type="match status" value="1"/>
</dbReference>
<dbReference type="Proteomes" id="UP000078148">
    <property type="component" value="Chromosome"/>
</dbReference>
<dbReference type="OrthoDB" id="8454520at2"/>
<sequence>MEPTVTTEQQIAQWMVDQIREQGVLKQEDVIAHVRAEYGEQYLFTSESGNISLDKEIKKAFRKSHGGRVAWDRDGFFWAWT</sequence>
<dbReference type="AlphaFoldDB" id="A0A172ZCN9"/>
<dbReference type="InterPro" id="IPR054228">
    <property type="entry name" value="DUF6953"/>
</dbReference>
<evidence type="ECO:0000313" key="2">
    <source>
        <dbReference type="Proteomes" id="UP000078148"/>
    </source>
</evidence>
<gene>
    <name evidence="1" type="ORF">AR543_04170</name>
</gene>
<dbReference type="KEGG" id="pbv:AR543_04170"/>